<reference evidence="3" key="1">
    <citation type="submission" date="2025-08" db="UniProtKB">
        <authorList>
            <consortium name="RefSeq"/>
        </authorList>
    </citation>
    <scope>IDENTIFICATION</scope>
</reference>
<gene>
    <name evidence="3" type="primary">LOC110013159</name>
</gene>
<protein>
    <submittedName>
        <fullName evidence="3">Uncharacterized protein LOC110013159</fullName>
    </submittedName>
</protein>
<dbReference type="GeneID" id="110013159"/>
<feature type="chain" id="PRO_5035451765" evidence="1">
    <location>
        <begin position="21"/>
        <end position="53"/>
    </location>
</feature>
<accession>A0A8M8VDM3</accession>
<sequence length="53" mass="6036">MASSLAPSIWLLHRLSIVLSIKNVPSMQLHDQKLLLWRDISPPNVRPEVIQPP</sequence>
<organism evidence="2 3">
    <name type="scientific">Sesamum indicum</name>
    <name type="common">Oriental sesame</name>
    <name type="synonym">Sesamum orientale</name>
    <dbReference type="NCBI Taxonomy" id="4182"/>
    <lineage>
        <taxon>Eukaryota</taxon>
        <taxon>Viridiplantae</taxon>
        <taxon>Streptophyta</taxon>
        <taxon>Embryophyta</taxon>
        <taxon>Tracheophyta</taxon>
        <taxon>Spermatophyta</taxon>
        <taxon>Magnoliopsida</taxon>
        <taxon>eudicotyledons</taxon>
        <taxon>Gunneridae</taxon>
        <taxon>Pentapetalae</taxon>
        <taxon>asterids</taxon>
        <taxon>lamiids</taxon>
        <taxon>Lamiales</taxon>
        <taxon>Pedaliaceae</taxon>
        <taxon>Sesamum</taxon>
    </lineage>
</organism>
<evidence type="ECO:0000256" key="1">
    <source>
        <dbReference type="SAM" id="SignalP"/>
    </source>
</evidence>
<proteinExistence type="predicted"/>
<name>A0A8M8VDM3_SESIN</name>
<keyword evidence="1" id="KW-0732">Signal</keyword>
<keyword evidence="2" id="KW-1185">Reference proteome</keyword>
<dbReference type="RefSeq" id="XP_020554640.1">
    <property type="nucleotide sequence ID" value="XM_020698981.1"/>
</dbReference>
<feature type="signal peptide" evidence="1">
    <location>
        <begin position="1"/>
        <end position="20"/>
    </location>
</feature>
<evidence type="ECO:0000313" key="3">
    <source>
        <dbReference type="RefSeq" id="XP_020554640.1"/>
    </source>
</evidence>
<dbReference type="OrthoDB" id="10467289at2759"/>
<evidence type="ECO:0000313" key="2">
    <source>
        <dbReference type="Proteomes" id="UP000504604"/>
    </source>
</evidence>
<dbReference type="KEGG" id="sind:110013159"/>
<dbReference type="Proteomes" id="UP000504604">
    <property type="component" value="Linkage group LG15"/>
</dbReference>
<dbReference type="AlphaFoldDB" id="A0A8M8VDM3"/>